<keyword evidence="4" id="KW-1185">Reference proteome</keyword>
<protein>
    <submittedName>
        <fullName evidence="3">Uncharacterized protein</fullName>
    </submittedName>
</protein>
<organism evidence="3 4">
    <name type="scientific">Brassica oleracea var. oleracea</name>
    <dbReference type="NCBI Taxonomy" id="109376"/>
    <lineage>
        <taxon>Eukaryota</taxon>
        <taxon>Viridiplantae</taxon>
        <taxon>Streptophyta</taxon>
        <taxon>Embryophyta</taxon>
        <taxon>Tracheophyta</taxon>
        <taxon>Spermatophyta</taxon>
        <taxon>Magnoliopsida</taxon>
        <taxon>eudicotyledons</taxon>
        <taxon>Gunneridae</taxon>
        <taxon>Pentapetalae</taxon>
        <taxon>rosids</taxon>
        <taxon>malvids</taxon>
        <taxon>Brassicales</taxon>
        <taxon>Brassicaceae</taxon>
        <taxon>Brassiceae</taxon>
        <taxon>Brassica</taxon>
    </lineage>
</organism>
<dbReference type="Proteomes" id="UP000032141">
    <property type="component" value="Chromosome C3"/>
</dbReference>
<feature type="compositionally biased region" description="Basic and acidic residues" evidence="1">
    <location>
        <begin position="98"/>
        <end position="131"/>
    </location>
</feature>
<sequence>MNPMRAKQLVVGPPSKKRRRHRSEFVAVVIGLELGGSMVVLSSEVLILLSGDVLKLPKQICLYSVMIPLFWKANVKITQMAKEASGGGGGEAEQEEEERWRKREDKDTKGRRGCGEVDGRRQHMRLRRLDLDSSEDSVSSTIGNSVSSVIDGKAEKSLMKAEASLSADSNPHLPLE</sequence>
<name>A0A0D3BL18_BRAOL</name>
<evidence type="ECO:0000256" key="1">
    <source>
        <dbReference type="SAM" id="MobiDB-lite"/>
    </source>
</evidence>
<keyword evidence="2" id="KW-0812">Transmembrane</keyword>
<reference evidence="3" key="2">
    <citation type="submission" date="2015-03" db="UniProtKB">
        <authorList>
            <consortium name="EnsemblPlants"/>
        </authorList>
    </citation>
    <scope>IDENTIFICATION</scope>
</reference>
<dbReference type="EnsemblPlants" id="Bo3g165640.1">
    <property type="protein sequence ID" value="Bo3g165640.1"/>
    <property type="gene ID" value="Bo3g165640"/>
</dbReference>
<dbReference type="AlphaFoldDB" id="A0A0D3BL18"/>
<evidence type="ECO:0000313" key="3">
    <source>
        <dbReference type="EnsemblPlants" id="Bo3g165640.1"/>
    </source>
</evidence>
<keyword evidence="2" id="KW-0472">Membrane</keyword>
<proteinExistence type="predicted"/>
<accession>A0A0D3BL18</accession>
<feature type="compositionally biased region" description="Low complexity" evidence="1">
    <location>
        <begin position="136"/>
        <end position="146"/>
    </location>
</feature>
<reference evidence="3 4" key="1">
    <citation type="journal article" date="2014" name="Genome Biol.">
        <title>Transcriptome and methylome profiling reveals relics of genome dominance in the mesopolyploid Brassica oleracea.</title>
        <authorList>
            <person name="Parkin I.A."/>
            <person name="Koh C."/>
            <person name="Tang H."/>
            <person name="Robinson S.J."/>
            <person name="Kagale S."/>
            <person name="Clarke W.E."/>
            <person name="Town C.D."/>
            <person name="Nixon J."/>
            <person name="Krishnakumar V."/>
            <person name="Bidwell S.L."/>
            <person name="Denoeud F."/>
            <person name="Belcram H."/>
            <person name="Links M.G."/>
            <person name="Just J."/>
            <person name="Clarke C."/>
            <person name="Bender T."/>
            <person name="Huebert T."/>
            <person name="Mason A.S."/>
            <person name="Pires J.C."/>
            <person name="Barker G."/>
            <person name="Moore J."/>
            <person name="Walley P.G."/>
            <person name="Manoli S."/>
            <person name="Batley J."/>
            <person name="Edwards D."/>
            <person name="Nelson M.N."/>
            <person name="Wang X."/>
            <person name="Paterson A.H."/>
            <person name="King G."/>
            <person name="Bancroft I."/>
            <person name="Chalhoub B."/>
            <person name="Sharpe A.G."/>
        </authorList>
    </citation>
    <scope>NUCLEOTIDE SEQUENCE</scope>
    <source>
        <strain evidence="3 4">cv. TO1000</strain>
    </source>
</reference>
<keyword evidence="2" id="KW-1133">Transmembrane helix</keyword>
<evidence type="ECO:0000313" key="4">
    <source>
        <dbReference type="Proteomes" id="UP000032141"/>
    </source>
</evidence>
<dbReference type="Gramene" id="Bo3g165640.1">
    <property type="protein sequence ID" value="Bo3g165640.1"/>
    <property type="gene ID" value="Bo3g165640"/>
</dbReference>
<feature type="transmembrane region" description="Helical" evidence="2">
    <location>
        <begin position="25"/>
        <end position="50"/>
    </location>
</feature>
<feature type="region of interest" description="Disordered" evidence="1">
    <location>
        <begin position="82"/>
        <end position="146"/>
    </location>
</feature>
<dbReference type="HOGENOM" id="CLU_1527291_0_0_1"/>
<evidence type="ECO:0000256" key="2">
    <source>
        <dbReference type="SAM" id="Phobius"/>
    </source>
</evidence>